<dbReference type="Proteomes" id="UP000054107">
    <property type="component" value="Unassembled WGS sequence"/>
</dbReference>
<name>A0A0B7MUK4_9FUNG</name>
<dbReference type="EMBL" id="LN718670">
    <property type="protein sequence ID" value="CEP06788.1"/>
    <property type="molecule type" value="Genomic_DNA"/>
</dbReference>
<sequence>MQVEELNKLISAYKPSVKSSNDWIADSIKCILNERSSFTAIALSKRDSPKFQLKSAAVKYLPGEEAFDSVFHFLKNFEKAVGSADQDVEVMWRNYFPLTIPYEEYNECLKQELVKFCTWKEVGVEFVKKFNNRLLRLNARRAVQLAAMQSGENVEGYYNRFSRSCSEAGYDAADTTSIGDAFQNGFPNEWQIQTVGEISSCAMNILNTTKKCPFSFVCRAAAAGCSNNNGSLGSTKSYDEGKGRNLPTKTTGTNFRSHCGKQCPAGHSCPEYFANMRVKQNLRVLSKDRDVAAVADSTKKIDRAFNLITTLLINGTARIIGKVDPGSDISIINFGSYLMFLGNGRDGKPSRTKRIGTTERIQITYMNGIKFDHNFEIIDFNDGMAEEFDVHLGVNILPPWLEIAIIFNV</sequence>
<protein>
    <recommendedName>
        <fullName evidence="3">Retrotransposon gag domain-containing protein</fullName>
    </recommendedName>
</protein>
<proteinExistence type="predicted"/>
<organism evidence="1 2">
    <name type="scientific">Parasitella parasitica</name>
    <dbReference type="NCBI Taxonomy" id="35722"/>
    <lineage>
        <taxon>Eukaryota</taxon>
        <taxon>Fungi</taxon>
        <taxon>Fungi incertae sedis</taxon>
        <taxon>Mucoromycota</taxon>
        <taxon>Mucoromycotina</taxon>
        <taxon>Mucoromycetes</taxon>
        <taxon>Mucorales</taxon>
        <taxon>Mucorineae</taxon>
        <taxon>Mucoraceae</taxon>
        <taxon>Parasitella</taxon>
    </lineage>
</organism>
<keyword evidence="2" id="KW-1185">Reference proteome</keyword>
<evidence type="ECO:0000313" key="1">
    <source>
        <dbReference type="EMBL" id="CEP06788.1"/>
    </source>
</evidence>
<dbReference type="STRING" id="35722.A0A0B7MUK4"/>
<evidence type="ECO:0008006" key="3">
    <source>
        <dbReference type="Google" id="ProtNLM"/>
    </source>
</evidence>
<evidence type="ECO:0000313" key="2">
    <source>
        <dbReference type="Proteomes" id="UP000054107"/>
    </source>
</evidence>
<accession>A0A0B7MUK4</accession>
<reference evidence="1 2" key="1">
    <citation type="submission" date="2014-09" db="EMBL/GenBank/DDBJ databases">
        <authorList>
            <person name="Ellenberger Sabrina"/>
        </authorList>
    </citation>
    <scope>NUCLEOTIDE SEQUENCE [LARGE SCALE GENOMIC DNA]</scope>
    <source>
        <strain evidence="1 2">CBS 412.66</strain>
    </source>
</reference>
<dbReference type="OrthoDB" id="2280553at2759"/>
<gene>
    <name evidence="1" type="primary">PARPA_00024.1 scaffold 96</name>
</gene>
<dbReference type="AlphaFoldDB" id="A0A0B7MUK4"/>